<proteinExistence type="predicted"/>
<dbReference type="AlphaFoldDB" id="A0A1I8EQN6"/>
<dbReference type="WBParaSite" id="maker-PairedContig_4096-snap-gene-0.3-mRNA-1">
    <property type="protein sequence ID" value="maker-PairedContig_4096-snap-gene-0.3-mRNA-1"/>
    <property type="gene ID" value="maker-PairedContig_4096-snap-gene-0.3"/>
</dbReference>
<sequence>MVLSIYILLNFPIELTLAFLMCNSPGIQKFLIDRCIIRYE</sequence>
<reference evidence="1" key="1">
    <citation type="submission" date="2016-11" db="UniProtKB">
        <authorList>
            <consortium name="WormBaseParasite"/>
        </authorList>
    </citation>
    <scope>IDENTIFICATION</scope>
    <source>
        <strain evidence="1">pt0022</strain>
    </source>
</reference>
<accession>A0A1I8EQN6</accession>
<evidence type="ECO:0000313" key="1">
    <source>
        <dbReference type="WBParaSite" id="maker-PairedContig_4096-snap-gene-0.3-mRNA-1"/>
    </source>
</evidence>
<protein>
    <submittedName>
        <fullName evidence="1">Uncharacterized protein</fullName>
    </submittedName>
</protein>
<organism evidence="1">
    <name type="scientific">Wuchereria bancrofti</name>
    <dbReference type="NCBI Taxonomy" id="6293"/>
    <lineage>
        <taxon>Eukaryota</taxon>
        <taxon>Metazoa</taxon>
        <taxon>Ecdysozoa</taxon>
        <taxon>Nematoda</taxon>
        <taxon>Chromadorea</taxon>
        <taxon>Rhabditida</taxon>
        <taxon>Spirurina</taxon>
        <taxon>Spiruromorpha</taxon>
        <taxon>Filarioidea</taxon>
        <taxon>Onchocercidae</taxon>
        <taxon>Wuchereria</taxon>
    </lineage>
</organism>
<name>A0A1I8EQN6_WUCBA</name>